<protein>
    <submittedName>
        <fullName evidence="2">Uncharacterized protein</fullName>
    </submittedName>
</protein>
<dbReference type="HOGENOM" id="CLU_029713_0_0_1"/>
<accession>A0A0C9T679</accession>
<organism evidence="2 3">
    <name type="scientific">Plicaturopsis crispa FD-325 SS-3</name>
    <dbReference type="NCBI Taxonomy" id="944288"/>
    <lineage>
        <taxon>Eukaryota</taxon>
        <taxon>Fungi</taxon>
        <taxon>Dikarya</taxon>
        <taxon>Basidiomycota</taxon>
        <taxon>Agaricomycotina</taxon>
        <taxon>Agaricomycetes</taxon>
        <taxon>Agaricomycetidae</taxon>
        <taxon>Amylocorticiales</taxon>
        <taxon>Amylocorticiaceae</taxon>
        <taxon>Plicatura</taxon>
        <taxon>Plicaturopsis crispa</taxon>
    </lineage>
</organism>
<reference evidence="2 3" key="1">
    <citation type="submission" date="2014-06" db="EMBL/GenBank/DDBJ databases">
        <title>Evolutionary Origins and Diversification of the Mycorrhizal Mutualists.</title>
        <authorList>
            <consortium name="DOE Joint Genome Institute"/>
            <consortium name="Mycorrhizal Genomics Consortium"/>
            <person name="Kohler A."/>
            <person name="Kuo A."/>
            <person name="Nagy L.G."/>
            <person name="Floudas D."/>
            <person name="Copeland A."/>
            <person name="Barry K.W."/>
            <person name="Cichocki N."/>
            <person name="Veneault-Fourrey C."/>
            <person name="LaButti K."/>
            <person name="Lindquist E.A."/>
            <person name="Lipzen A."/>
            <person name="Lundell T."/>
            <person name="Morin E."/>
            <person name="Murat C."/>
            <person name="Riley R."/>
            <person name="Ohm R."/>
            <person name="Sun H."/>
            <person name="Tunlid A."/>
            <person name="Henrissat B."/>
            <person name="Grigoriev I.V."/>
            <person name="Hibbett D.S."/>
            <person name="Martin F."/>
        </authorList>
    </citation>
    <scope>NUCLEOTIDE SEQUENCE [LARGE SCALE GENOMIC DNA]</scope>
    <source>
        <strain evidence="2 3">FD-325 SS-3</strain>
    </source>
</reference>
<dbReference type="Proteomes" id="UP000053263">
    <property type="component" value="Unassembled WGS sequence"/>
</dbReference>
<evidence type="ECO:0000313" key="3">
    <source>
        <dbReference type="Proteomes" id="UP000053263"/>
    </source>
</evidence>
<feature type="compositionally biased region" description="Polar residues" evidence="1">
    <location>
        <begin position="314"/>
        <end position="325"/>
    </location>
</feature>
<keyword evidence="3" id="KW-1185">Reference proteome</keyword>
<dbReference type="AlphaFoldDB" id="A0A0C9T679"/>
<evidence type="ECO:0000313" key="2">
    <source>
        <dbReference type="EMBL" id="KII84844.1"/>
    </source>
</evidence>
<dbReference type="EMBL" id="KN832569">
    <property type="protein sequence ID" value="KII84844.1"/>
    <property type="molecule type" value="Genomic_DNA"/>
</dbReference>
<dbReference type="OrthoDB" id="3263163at2759"/>
<name>A0A0C9T679_PLICR</name>
<proteinExistence type="predicted"/>
<sequence length="619" mass="66706">MPNAGVFAKVFRSPLGPGQAVGTLFLIENSEPMKHIWPHLRVNYYHELLGAMRMANPTSEIKVLQLTSFPASEDSRPAVSAPSRQYNNPPEILFNPLPQNRISTSVVRRGIQLLSSAFLDRSAARHMILMAASGPADDFDHTALAQELSLAGIICHIISRPEPRTEIFANLFNLTLHLQADTEMLPWYPTDPPYQLYLSSRLPRSPPSQIKYDPLPPALTRTQDKGPYTHPPLLRNYTYPPDVPMSAPLSESIGPSDEQNSPNIVSQLQTMHGLTKKRVQGAPSTRGPFFRTDPPTNVRDKYRQIRPSKLSIPPASTKSQASGYTTRDGRVSSRSKADRPKRDKAPYAAPIVRSRVSTPENETPLSSPVSPATFSGLSPMAAAEVGSHYSGASSPVTPSGDYMYPAHVSTLSDPTAALVSSSTVSQAETAWIGNAYPSYPSPPTVIAPSPPSLDAPRPALIPQSRRVQHYPPSDVAQVGASSVNAGPLFYASSVDCAPAPIAVPPPSSGAGAVAHAKDDGDRPFIFCPELEAENAAQMEIIKRQYALPRPPSRELILDRPHAPYAMPPPAATSSLPSIVPYAQDAKFVYPPGVALNTQHGQLGPAPYANTPSSLHGWGG</sequence>
<feature type="compositionally biased region" description="Polar residues" evidence="1">
    <location>
        <begin position="257"/>
        <end position="272"/>
    </location>
</feature>
<feature type="region of interest" description="Disordered" evidence="1">
    <location>
        <begin position="207"/>
        <end position="371"/>
    </location>
</feature>
<feature type="compositionally biased region" description="Polar residues" evidence="1">
    <location>
        <begin position="355"/>
        <end position="371"/>
    </location>
</feature>
<feature type="compositionally biased region" description="Basic and acidic residues" evidence="1">
    <location>
        <begin position="327"/>
        <end position="345"/>
    </location>
</feature>
<evidence type="ECO:0000256" key="1">
    <source>
        <dbReference type="SAM" id="MobiDB-lite"/>
    </source>
</evidence>
<gene>
    <name evidence="2" type="ORF">PLICRDRAFT_343541</name>
</gene>